<name>A0AAE4BUT9_9BACT</name>
<sequence length="36" mass="4234">MDYGQWSNELTLFLKKNENWGDSGKNKGVQRYNQAL</sequence>
<proteinExistence type="predicted"/>
<dbReference type="AlphaFoldDB" id="A0AAE4BUT9"/>
<dbReference type="Proteomes" id="UP001185092">
    <property type="component" value="Unassembled WGS sequence"/>
</dbReference>
<comment type="caution">
    <text evidence="1">The sequence shown here is derived from an EMBL/GenBank/DDBJ whole genome shotgun (WGS) entry which is preliminary data.</text>
</comment>
<gene>
    <name evidence="1" type="ORF">HNQ88_004492</name>
</gene>
<reference evidence="1" key="1">
    <citation type="submission" date="2023-07" db="EMBL/GenBank/DDBJ databases">
        <title>Genomic Encyclopedia of Type Strains, Phase IV (KMG-IV): sequencing the most valuable type-strain genomes for metagenomic binning, comparative biology and taxonomic classification.</title>
        <authorList>
            <person name="Goeker M."/>
        </authorList>
    </citation>
    <scope>NUCLEOTIDE SEQUENCE</scope>
    <source>
        <strain evidence="1">DSM 26174</strain>
    </source>
</reference>
<organism evidence="1 2">
    <name type="scientific">Aureibacter tunicatorum</name>
    <dbReference type="NCBI Taxonomy" id="866807"/>
    <lineage>
        <taxon>Bacteria</taxon>
        <taxon>Pseudomonadati</taxon>
        <taxon>Bacteroidota</taxon>
        <taxon>Cytophagia</taxon>
        <taxon>Cytophagales</taxon>
        <taxon>Persicobacteraceae</taxon>
        <taxon>Aureibacter</taxon>
    </lineage>
</organism>
<dbReference type="EMBL" id="JAVDQD010000008">
    <property type="protein sequence ID" value="MDR6241405.1"/>
    <property type="molecule type" value="Genomic_DNA"/>
</dbReference>
<keyword evidence="2" id="KW-1185">Reference proteome</keyword>
<evidence type="ECO:0000313" key="1">
    <source>
        <dbReference type="EMBL" id="MDR6241405.1"/>
    </source>
</evidence>
<accession>A0AAE4BUT9</accession>
<protein>
    <submittedName>
        <fullName evidence="1">Uncharacterized protein</fullName>
    </submittedName>
</protein>
<evidence type="ECO:0000313" key="2">
    <source>
        <dbReference type="Proteomes" id="UP001185092"/>
    </source>
</evidence>